<dbReference type="EMBL" id="BOSL01000001">
    <property type="protein sequence ID" value="GIP51626.1"/>
    <property type="molecule type" value="Genomic_DNA"/>
</dbReference>
<reference evidence="1 2" key="1">
    <citation type="submission" date="2021-03" db="EMBL/GenBank/DDBJ databases">
        <title>Antimicrobial resistance genes in bacteria isolated from Japanese honey, and their potential for conferring macrolide and lincosamide resistance in the American foulbrood pathogen Paenibacillus larvae.</title>
        <authorList>
            <person name="Okamoto M."/>
            <person name="Kumagai M."/>
            <person name="Kanamori H."/>
            <person name="Takamatsu D."/>
        </authorList>
    </citation>
    <scope>NUCLEOTIDE SEQUENCE [LARGE SCALE GENOMIC DNA]</scope>
    <source>
        <strain evidence="1 2">J42TS3</strain>
    </source>
</reference>
<dbReference type="Proteomes" id="UP000679992">
    <property type="component" value="Unassembled WGS sequence"/>
</dbReference>
<protein>
    <submittedName>
        <fullName evidence="1">Uncharacterized protein</fullName>
    </submittedName>
</protein>
<sequence>MEQQRRKCVFDIGYDNSVDGKVVETIADCYVRLFPSSLRYEDMIHEQIVYAPLDGVRNDYSS</sequence>
<proteinExistence type="predicted"/>
<comment type="caution">
    <text evidence="1">The sequence shown here is derived from an EMBL/GenBank/DDBJ whole genome shotgun (WGS) entry which is preliminary data.</text>
</comment>
<gene>
    <name evidence="1" type="ORF">J42TS3_06610</name>
</gene>
<evidence type="ECO:0000313" key="1">
    <source>
        <dbReference type="EMBL" id="GIP51626.1"/>
    </source>
</evidence>
<keyword evidence="2" id="KW-1185">Reference proteome</keyword>
<accession>A0ABQ4M6M5</accession>
<organism evidence="1 2">
    <name type="scientific">Paenibacillus vini</name>
    <dbReference type="NCBI Taxonomy" id="1476024"/>
    <lineage>
        <taxon>Bacteria</taxon>
        <taxon>Bacillati</taxon>
        <taxon>Bacillota</taxon>
        <taxon>Bacilli</taxon>
        <taxon>Bacillales</taxon>
        <taxon>Paenibacillaceae</taxon>
        <taxon>Paenibacillus</taxon>
    </lineage>
</organism>
<evidence type="ECO:0000313" key="2">
    <source>
        <dbReference type="Proteomes" id="UP000679992"/>
    </source>
</evidence>
<name>A0ABQ4M6M5_9BACL</name>